<accession>A0ABM9WY21</accession>
<name>A0ABM9WY21_VIBAE</name>
<dbReference type="EMBL" id="DS267811">
    <property type="protein sequence ID" value="EDN58093.1"/>
    <property type="molecule type" value="Genomic_DNA"/>
</dbReference>
<keyword evidence="2" id="KW-1185">Reference proteome</keyword>
<dbReference type="Proteomes" id="UP000242664">
    <property type="component" value="Unassembled WGS sequence"/>
</dbReference>
<gene>
    <name evidence="1" type="ORF">VEx25_B0153</name>
</gene>
<protein>
    <submittedName>
        <fullName evidence="1">Uncharacterized protein</fullName>
    </submittedName>
</protein>
<organism evidence="1 2">
    <name type="scientific">Vibrio antiquarius (strain Ex25)</name>
    <dbReference type="NCBI Taxonomy" id="150340"/>
    <lineage>
        <taxon>Bacteria</taxon>
        <taxon>Pseudomonadati</taxon>
        <taxon>Pseudomonadota</taxon>
        <taxon>Gammaproteobacteria</taxon>
        <taxon>Vibrionales</taxon>
        <taxon>Vibrionaceae</taxon>
        <taxon>Vibrio</taxon>
        <taxon>Vibrio diabolicus subgroup</taxon>
    </lineage>
</organism>
<dbReference type="RefSeq" id="WP_006741484.1">
    <property type="nucleotide sequence ID" value="NC_013456.1"/>
</dbReference>
<proteinExistence type="predicted"/>
<sequence>MIKESTFRSYIEKFDVDVDSCVANLRSLSRGSDIYEYHKSTAYELLMEITPKNNKDALMLVLSPRAESKAQNLAIQANVHAAIHAARSLYDIFAQLLNKVVLHERFSVGECMLYKVRPLITEPTLKEALDCVVGSESYKYISAFVNTIKHRDLVYLGANLDLVENKAGLKFESFSYSNETYPSLWGIDALEHSLNAKNAVISLVDIFEQYTLQKFV</sequence>
<evidence type="ECO:0000313" key="1">
    <source>
        <dbReference type="EMBL" id="EDN58093.1"/>
    </source>
</evidence>
<dbReference type="GeneID" id="45027483"/>
<reference evidence="2" key="1">
    <citation type="submission" date="2006-10" db="EMBL/GenBank/DDBJ databases">
        <authorList>
            <person name="Heidelberg J."/>
            <person name="Sebastian Y."/>
        </authorList>
    </citation>
    <scope>NUCLEOTIDE SEQUENCE [LARGE SCALE GENOMIC DNA]</scope>
    <source>
        <strain evidence="2">EX25</strain>
    </source>
</reference>
<evidence type="ECO:0000313" key="2">
    <source>
        <dbReference type="Proteomes" id="UP000242664"/>
    </source>
</evidence>